<dbReference type="EMBL" id="AAOE01000001">
    <property type="protein sequence ID" value="EAR11123.1"/>
    <property type="molecule type" value="Genomic_DNA"/>
</dbReference>
<feature type="domain" description="PTS EIIB type-1" evidence="4">
    <location>
        <begin position="1"/>
        <end position="63"/>
    </location>
</feature>
<comment type="caution">
    <text evidence="5">The sequence shown here is derived from an EMBL/GenBank/DDBJ whole genome shotgun (WGS) entry which is preliminary data.</text>
</comment>
<dbReference type="PROSITE" id="PS51098">
    <property type="entry name" value="PTS_EIIB_TYPE_1"/>
    <property type="match status" value="1"/>
</dbReference>
<dbReference type="Proteomes" id="UP000005953">
    <property type="component" value="Unassembled WGS sequence"/>
</dbReference>
<keyword evidence="6" id="KW-1185">Reference proteome</keyword>
<comment type="caution">
    <text evidence="3">Lacks conserved residue(s) required for the propagation of feature annotation.</text>
</comment>
<gene>
    <name evidence="5" type="ORF">MED297_19587</name>
</gene>
<dbReference type="InterPro" id="IPR036878">
    <property type="entry name" value="Glu_permease_IIB"/>
</dbReference>
<protein>
    <recommendedName>
        <fullName evidence="4">PTS EIIB type-1 domain-containing protein</fullName>
    </recommendedName>
</protein>
<keyword evidence="1" id="KW-0808">Transferase</keyword>
<evidence type="ECO:0000313" key="6">
    <source>
        <dbReference type="Proteomes" id="UP000005953"/>
    </source>
</evidence>
<name>A4B922_9GAMM</name>
<dbReference type="GO" id="GO:0008982">
    <property type="term" value="F:protein-N(PI)-phosphohistidine-sugar phosphotransferase activity"/>
    <property type="evidence" value="ECO:0007669"/>
    <property type="project" value="InterPro"/>
</dbReference>
<dbReference type="OrthoDB" id="7007020at2"/>
<sequence length="63" mass="6904">MIGVLACATSRLRIELRQETQLDDTVLKTLGVTHVMKISDQVVHLLMGEQAADTEQALQSLLA</sequence>
<dbReference type="Gene3D" id="3.30.1360.60">
    <property type="entry name" value="Glucose permease domain IIB"/>
    <property type="match status" value="1"/>
</dbReference>
<evidence type="ECO:0000256" key="3">
    <source>
        <dbReference type="PROSITE-ProRule" id="PRU00421"/>
    </source>
</evidence>
<dbReference type="GO" id="GO:0009401">
    <property type="term" value="P:phosphoenolpyruvate-dependent sugar phosphotransferase system"/>
    <property type="evidence" value="ECO:0007669"/>
    <property type="project" value="UniProtKB-KW"/>
</dbReference>
<dbReference type="HOGENOM" id="CLU_2882770_0_0_6"/>
<evidence type="ECO:0000256" key="2">
    <source>
        <dbReference type="ARBA" id="ARBA00022683"/>
    </source>
</evidence>
<accession>A4B922</accession>
<evidence type="ECO:0000259" key="4">
    <source>
        <dbReference type="PROSITE" id="PS51098"/>
    </source>
</evidence>
<dbReference type="AlphaFoldDB" id="A4B922"/>
<evidence type="ECO:0000313" key="5">
    <source>
        <dbReference type="EMBL" id="EAR11123.1"/>
    </source>
</evidence>
<organism evidence="5 6">
    <name type="scientific">Reinekea blandensis MED297</name>
    <dbReference type="NCBI Taxonomy" id="314283"/>
    <lineage>
        <taxon>Bacteria</taxon>
        <taxon>Pseudomonadati</taxon>
        <taxon>Pseudomonadota</taxon>
        <taxon>Gammaproteobacteria</taxon>
        <taxon>Oceanospirillales</taxon>
        <taxon>Saccharospirillaceae</taxon>
        <taxon>Reinekea</taxon>
    </lineage>
</organism>
<evidence type="ECO:0000256" key="1">
    <source>
        <dbReference type="ARBA" id="ARBA00022679"/>
    </source>
</evidence>
<dbReference type="InterPro" id="IPR001996">
    <property type="entry name" value="PTS_IIB_1"/>
</dbReference>
<dbReference type="SUPFAM" id="SSF55604">
    <property type="entry name" value="Glucose permease domain IIB"/>
    <property type="match status" value="1"/>
</dbReference>
<proteinExistence type="predicted"/>
<keyword evidence="2" id="KW-0598">Phosphotransferase system</keyword>
<reference evidence="5 6" key="1">
    <citation type="submission" date="2006-02" db="EMBL/GenBank/DDBJ databases">
        <authorList>
            <person name="Pinhassi J."/>
            <person name="Pedros-Alio C."/>
            <person name="Ferriera S."/>
            <person name="Johnson J."/>
            <person name="Kravitz S."/>
            <person name="Halpern A."/>
            <person name="Remington K."/>
            <person name="Beeson K."/>
            <person name="Tran B."/>
            <person name="Rogers Y.-H."/>
            <person name="Friedman R."/>
            <person name="Venter J.C."/>
        </authorList>
    </citation>
    <scope>NUCLEOTIDE SEQUENCE [LARGE SCALE GENOMIC DNA]</scope>
    <source>
        <strain evidence="5 6">MED297</strain>
    </source>
</reference>